<evidence type="ECO:0000256" key="1">
    <source>
        <dbReference type="ARBA" id="ARBA00008263"/>
    </source>
</evidence>
<feature type="domain" description="Topo IIA-type catalytic" evidence="5">
    <location>
        <begin position="1"/>
        <end position="49"/>
    </location>
</feature>
<keyword evidence="2" id="KW-0799">Topoisomerase</keyword>
<evidence type="ECO:0000256" key="4">
    <source>
        <dbReference type="ARBA" id="ARBA00023235"/>
    </source>
</evidence>
<dbReference type="SUPFAM" id="SSF56719">
    <property type="entry name" value="Type II DNA topoisomerase"/>
    <property type="match status" value="1"/>
</dbReference>
<reference evidence="6" key="1">
    <citation type="journal article" date="2013" name="Environ. Microbiol.">
        <title>Microbiota from the distal guts of lean and obese adolescents exhibit partial functional redundancy besides clear differences in community structure.</title>
        <authorList>
            <person name="Ferrer M."/>
            <person name="Ruiz A."/>
            <person name="Lanza F."/>
            <person name="Haange S.B."/>
            <person name="Oberbach A."/>
            <person name="Till H."/>
            <person name="Bargiela R."/>
            <person name="Campoy C."/>
            <person name="Segura M.T."/>
            <person name="Richter M."/>
            <person name="von Bergen M."/>
            <person name="Seifert J."/>
            <person name="Suarez A."/>
        </authorList>
    </citation>
    <scope>NUCLEOTIDE SEQUENCE</scope>
</reference>
<dbReference type="Gene3D" id="3.90.199.10">
    <property type="entry name" value="Topoisomerase II, domain 5"/>
    <property type="match status" value="1"/>
</dbReference>
<evidence type="ECO:0000313" key="6">
    <source>
        <dbReference type="EMBL" id="EKC44790.1"/>
    </source>
</evidence>
<accession>K1RTF4</accession>
<dbReference type="PANTHER" id="PTHR43493:SF5">
    <property type="entry name" value="DNA GYRASE SUBUNIT A, CHLOROPLASTIC_MITOCHONDRIAL"/>
    <property type="match status" value="1"/>
</dbReference>
<dbReference type="InterPro" id="IPR002205">
    <property type="entry name" value="Topo_IIA_dom_A"/>
</dbReference>
<dbReference type="AlphaFoldDB" id="K1RTF4"/>
<dbReference type="InterPro" id="IPR050220">
    <property type="entry name" value="Type_II_DNA_Topoisomerases"/>
</dbReference>
<dbReference type="Pfam" id="PF00521">
    <property type="entry name" value="DNA_topoisoIV"/>
    <property type="match status" value="1"/>
</dbReference>
<comment type="caution">
    <text evidence="6">The sequence shown here is derived from an EMBL/GenBank/DDBJ whole genome shotgun (WGS) entry which is preliminary data.</text>
</comment>
<evidence type="ECO:0000256" key="2">
    <source>
        <dbReference type="ARBA" id="ARBA00023029"/>
    </source>
</evidence>
<dbReference type="GO" id="GO:0006265">
    <property type="term" value="P:DNA topological change"/>
    <property type="evidence" value="ECO:0007669"/>
    <property type="project" value="InterPro"/>
</dbReference>
<keyword evidence="4 6" id="KW-0413">Isomerase</keyword>
<feature type="non-terminal residue" evidence="6">
    <location>
        <position position="49"/>
    </location>
</feature>
<dbReference type="PANTHER" id="PTHR43493">
    <property type="entry name" value="DNA GYRASE/TOPOISOMERASE SUBUNIT A"/>
    <property type="match status" value="1"/>
</dbReference>
<dbReference type="GO" id="GO:0005737">
    <property type="term" value="C:cytoplasm"/>
    <property type="evidence" value="ECO:0007669"/>
    <property type="project" value="TreeGrafter"/>
</dbReference>
<dbReference type="EC" id="5.99.1.-" evidence="6"/>
<gene>
    <name evidence="6" type="ORF">OBE_17288</name>
</gene>
<dbReference type="InterPro" id="IPR013760">
    <property type="entry name" value="Topo_IIA-like_dom_sf"/>
</dbReference>
<protein>
    <submittedName>
        <fullName evidence="6">Protein containing DNA topoisomerase, type IIA, subunit A or</fullName>
        <ecNumber evidence="6">5.99.1.-</ecNumber>
    </submittedName>
</protein>
<dbReference type="GO" id="GO:0003918">
    <property type="term" value="F:DNA topoisomerase type II (double strand cut, ATP-hydrolyzing) activity"/>
    <property type="evidence" value="ECO:0007669"/>
    <property type="project" value="InterPro"/>
</dbReference>
<dbReference type="EMBL" id="AJWZ01011553">
    <property type="protein sequence ID" value="EKC44790.1"/>
    <property type="molecule type" value="Genomic_DNA"/>
</dbReference>
<comment type="similarity">
    <text evidence="1">Belongs to the type II topoisomerase GyrA/ParC subunit family.</text>
</comment>
<dbReference type="GO" id="GO:0005524">
    <property type="term" value="F:ATP binding"/>
    <property type="evidence" value="ECO:0007669"/>
    <property type="project" value="InterPro"/>
</dbReference>
<keyword evidence="3" id="KW-0238">DNA-binding</keyword>
<evidence type="ECO:0000256" key="3">
    <source>
        <dbReference type="ARBA" id="ARBA00023125"/>
    </source>
</evidence>
<evidence type="ECO:0000259" key="5">
    <source>
        <dbReference type="PROSITE" id="PS52040"/>
    </source>
</evidence>
<sequence length="49" mass="5587">MSRMAVEMLTDIEKDTIDWDPNFDETKKEPHVLPSRFPNLLVNGSQGIA</sequence>
<dbReference type="InterPro" id="IPR013758">
    <property type="entry name" value="Topo_IIA_A/C_ab"/>
</dbReference>
<dbReference type="PROSITE" id="PS52040">
    <property type="entry name" value="TOPO_IIA"/>
    <property type="match status" value="1"/>
</dbReference>
<name>K1RTF4_9ZZZZ</name>
<dbReference type="GO" id="GO:0003677">
    <property type="term" value="F:DNA binding"/>
    <property type="evidence" value="ECO:0007669"/>
    <property type="project" value="UniProtKB-KW"/>
</dbReference>
<dbReference type="GO" id="GO:0009330">
    <property type="term" value="C:DNA topoisomerase type II (double strand cut, ATP-hydrolyzing) complex"/>
    <property type="evidence" value="ECO:0007669"/>
    <property type="project" value="TreeGrafter"/>
</dbReference>
<organism evidence="6">
    <name type="scientific">human gut metagenome</name>
    <dbReference type="NCBI Taxonomy" id="408170"/>
    <lineage>
        <taxon>unclassified sequences</taxon>
        <taxon>metagenomes</taxon>
        <taxon>organismal metagenomes</taxon>
    </lineage>
</organism>
<proteinExistence type="inferred from homology"/>